<proteinExistence type="predicted"/>
<protein>
    <submittedName>
        <fullName evidence="3">Uncharacterized protein</fullName>
    </submittedName>
</protein>
<feature type="compositionally biased region" description="Low complexity" evidence="1">
    <location>
        <begin position="387"/>
        <end position="399"/>
    </location>
</feature>
<gene>
    <name evidence="3" type="ORF">PQU92_03885</name>
</gene>
<reference evidence="3 4" key="1">
    <citation type="submission" date="2023-01" db="EMBL/GenBank/DDBJ databases">
        <title>Novel species of the genus Asticcacaulis isolated from rivers.</title>
        <authorList>
            <person name="Lu H."/>
        </authorList>
    </citation>
    <scope>NUCLEOTIDE SEQUENCE [LARGE SCALE GENOMIC DNA]</scope>
    <source>
        <strain evidence="3 4">BYS171W</strain>
    </source>
</reference>
<keyword evidence="2" id="KW-0732">Signal</keyword>
<feature type="chain" id="PRO_5045254231" evidence="2">
    <location>
        <begin position="23"/>
        <end position="425"/>
    </location>
</feature>
<accession>A0ABT5HSF9</accession>
<dbReference type="EMBL" id="JAQQKX010000002">
    <property type="protein sequence ID" value="MDC7682401.1"/>
    <property type="molecule type" value="Genomic_DNA"/>
</dbReference>
<organism evidence="3 4">
    <name type="scientific">Asticcacaulis aquaticus</name>
    <dbReference type="NCBI Taxonomy" id="2984212"/>
    <lineage>
        <taxon>Bacteria</taxon>
        <taxon>Pseudomonadati</taxon>
        <taxon>Pseudomonadota</taxon>
        <taxon>Alphaproteobacteria</taxon>
        <taxon>Caulobacterales</taxon>
        <taxon>Caulobacteraceae</taxon>
        <taxon>Asticcacaulis</taxon>
    </lineage>
</organism>
<evidence type="ECO:0000256" key="2">
    <source>
        <dbReference type="SAM" id="SignalP"/>
    </source>
</evidence>
<keyword evidence="4" id="KW-1185">Reference proteome</keyword>
<evidence type="ECO:0000313" key="3">
    <source>
        <dbReference type="EMBL" id="MDC7682401.1"/>
    </source>
</evidence>
<evidence type="ECO:0000256" key="1">
    <source>
        <dbReference type="SAM" id="MobiDB-lite"/>
    </source>
</evidence>
<dbReference type="RefSeq" id="WP_272746891.1">
    <property type="nucleotide sequence ID" value="NZ_JAQQKX010000002.1"/>
</dbReference>
<feature type="compositionally biased region" description="Basic and acidic residues" evidence="1">
    <location>
        <begin position="414"/>
        <end position="425"/>
    </location>
</feature>
<comment type="caution">
    <text evidence="3">The sequence shown here is derived from an EMBL/GenBank/DDBJ whole genome shotgun (WGS) entry which is preliminary data.</text>
</comment>
<evidence type="ECO:0000313" key="4">
    <source>
        <dbReference type="Proteomes" id="UP001214854"/>
    </source>
</evidence>
<feature type="signal peptide" evidence="2">
    <location>
        <begin position="1"/>
        <end position="22"/>
    </location>
</feature>
<sequence length="425" mass="44817">MRIKTAAMIVASSGLALTTAHSATQPKQVVTGPVAEYWMDTTTRTGFALGGGKPSMGSMMSTMMGGGDKVHHDLKLELSSKTAATGEAKADHFVPSALGMGASLPLYFKTTPTKPGKVEEGPGTHTYDPPKGKILIYWGCGEKARPGQPVVVDLSKLTATDARLAEFQKLTASTVKINTVVGPLPSTSTTYGEWPNVKHNKGLPGQSSIAGAHTIKGNYSPDIAFNLTPQQDFMAPLELTSNAPVASGAVNLAWNAVGNSTGYFASTIGGDGNTFVFWSSSEAQAGLMAMSLMADYLPPAEAQRLVTQKVLLSPQTTTCAVPAEVYKAAPQSMLSLTAFGGETNLSYPPRPTDLKVPWNIQWTVKVRYRSSTGGLLGQSMQDMMGGAQAEAESEASSSAKPEEKKKKKSMLGDMIKEGVKSKIGF</sequence>
<dbReference type="Proteomes" id="UP001214854">
    <property type="component" value="Unassembled WGS sequence"/>
</dbReference>
<feature type="region of interest" description="Disordered" evidence="1">
    <location>
        <begin position="377"/>
        <end position="425"/>
    </location>
</feature>
<name>A0ABT5HSF9_9CAUL</name>